<evidence type="ECO:0000256" key="2">
    <source>
        <dbReference type="ARBA" id="ARBA00022553"/>
    </source>
</evidence>
<dbReference type="RefSeq" id="WP_013121510.1">
    <property type="nucleotide sequence ID" value="NC_014152.1"/>
</dbReference>
<evidence type="ECO:0000256" key="5">
    <source>
        <dbReference type="ARBA" id="ARBA00023125"/>
    </source>
</evidence>
<keyword evidence="5 9" id="KW-0238">DNA-binding</keyword>
<dbReference type="SMART" id="SM00862">
    <property type="entry name" value="Trans_reg_C"/>
    <property type="match status" value="1"/>
</dbReference>
<dbReference type="InterPro" id="IPR039420">
    <property type="entry name" value="WalR-like"/>
</dbReference>
<evidence type="ECO:0000256" key="8">
    <source>
        <dbReference type="PROSITE-ProRule" id="PRU00169"/>
    </source>
</evidence>
<evidence type="ECO:0000256" key="1">
    <source>
        <dbReference type="ARBA" id="ARBA00018672"/>
    </source>
</evidence>
<keyword evidence="6" id="KW-0804">Transcription</keyword>
<dbReference type="OrthoDB" id="9790454at2"/>
<dbReference type="FunFam" id="1.10.10.10:FF:000005">
    <property type="entry name" value="Two-component system response regulator"/>
    <property type="match status" value="1"/>
</dbReference>
<dbReference type="EMBL" id="CP002028">
    <property type="protein sequence ID" value="ADG83519.1"/>
    <property type="molecule type" value="Genomic_DNA"/>
</dbReference>
<feature type="DNA-binding region" description="OmpR/PhoB-type" evidence="9">
    <location>
        <begin position="128"/>
        <end position="226"/>
    </location>
</feature>
<dbReference type="InterPro" id="IPR001789">
    <property type="entry name" value="Sig_transdc_resp-reg_receiver"/>
</dbReference>
<evidence type="ECO:0000256" key="4">
    <source>
        <dbReference type="ARBA" id="ARBA00023015"/>
    </source>
</evidence>
<feature type="domain" description="OmpR/PhoB-type" evidence="11">
    <location>
        <begin position="128"/>
        <end position="226"/>
    </location>
</feature>
<keyword evidence="4" id="KW-0805">Transcription regulation</keyword>
<dbReference type="PROSITE" id="PS50110">
    <property type="entry name" value="RESPONSE_REGULATORY"/>
    <property type="match status" value="1"/>
</dbReference>
<name>D5XC67_THEPJ</name>
<comment type="function">
    <text evidence="7">May play the central regulatory role in sporulation. It may be an element of the effector pathway responsible for the activation of sporulation genes in response to nutritional stress. Spo0A may act in concert with spo0H (a sigma factor) to control the expression of some genes that are critical to the sporulation process.</text>
</comment>
<dbReference type="eggNOG" id="COG0745">
    <property type="taxonomic scope" value="Bacteria"/>
</dbReference>
<dbReference type="FunFam" id="3.40.50.2300:FF:000001">
    <property type="entry name" value="DNA-binding response regulator PhoB"/>
    <property type="match status" value="1"/>
</dbReference>
<evidence type="ECO:0000256" key="3">
    <source>
        <dbReference type="ARBA" id="ARBA00023012"/>
    </source>
</evidence>
<proteinExistence type="predicted"/>
<evidence type="ECO:0000259" key="11">
    <source>
        <dbReference type="PROSITE" id="PS51755"/>
    </source>
</evidence>
<dbReference type="GO" id="GO:0006355">
    <property type="term" value="P:regulation of DNA-templated transcription"/>
    <property type="evidence" value="ECO:0007669"/>
    <property type="project" value="InterPro"/>
</dbReference>
<dbReference type="GO" id="GO:0005829">
    <property type="term" value="C:cytosol"/>
    <property type="evidence" value="ECO:0007669"/>
    <property type="project" value="TreeGrafter"/>
</dbReference>
<dbReference type="InterPro" id="IPR036388">
    <property type="entry name" value="WH-like_DNA-bd_sf"/>
</dbReference>
<dbReference type="PANTHER" id="PTHR48111">
    <property type="entry name" value="REGULATOR OF RPOS"/>
    <property type="match status" value="1"/>
</dbReference>
<dbReference type="PROSITE" id="PS51755">
    <property type="entry name" value="OMPR_PHOB"/>
    <property type="match status" value="1"/>
</dbReference>
<sequence>MAGEKILIIEDEVKIARFLELELKYEGYMVEQENDGRSGLERATGGKFDLIILDVMLPSLNGMEVLRRLRQVSETPVIMLTAKDEVTDKVMGLDIGADDYMTKPFAIEELLARIRAVLKRRKPANHKRDIITAGDLKINLEQHSVCFNKEPVDLTKKEYDLLCYLVQNKNMVLTRDKILETVWGYDYYGDTNVVDVYIRYLRSKIDDRFNTKLIHTVRGVGYIIKDEQ</sequence>
<dbReference type="Gene3D" id="6.10.250.690">
    <property type="match status" value="1"/>
</dbReference>
<evidence type="ECO:0000259" key="10">
    <source>
        <dbReference type="PROSITE" id="PS50110"/>
    </source>
</evidence>
<feature type="domain" description="Response regulatory" evidence="10">
    <location>
        <begin position="5"/>
        <end position="118"/>
    </location>
</feature>
<dbReference type="STRING" id="635013.TherJR_2684"/>
<dbReference type="SMART" id="SM00448">
    <property type="entry name" value="REC"/>
    <property type="match status" value="1"/>
</dbReference>
<dbReference type="GO" id="GO:0000156">
    <property type="term" value="F:phosphorelay response regulator activity"/>
    <property type="evidence" value="ECO:0007669"/>
    <property type="project" value="TreeGrafter"/>
</dbReference>
<dbReference type="AlphaFoldDB" id="D5XC67"/>
<gene>
    <name evidence="12" type="ordered locus">TherJR_2684</name>
</gene>
<evidence type="ECO:0000313" key="13">
    <source>
        <dbReference type="Proteomes" id="UP000002377"/>
    </source>
</evidence>
<keyword evidence="13" id="KW-1185">Reference proteome</keyword>
<dbReference type="Gene3D" id="1.10.10.10">
    <property type="entry name" value="Winged helix-like DNA-binding domain superfamily/Winged helix DNA-binding domain"/>
    <property type="match status" value="1"/>
</dbReference>
<dbReference type="CDD" id="cd00383">
    <property type="entry name" value="trans_reg_C"/>
    <property type="match status" value="1"/>
</dbReference>
<dbReference type="KEGG" id="tjr:TherJR_2684"/>
<dbReference type="GO" id="GO:0032993">
    <property type="term" value="C:protein-DNA complex"/>
    <property type="evidence" value="ECO:0007669"/>
    <property type="project" value="TreeGrafter"/>
</dbReference>
<dbReference type="Pfam" id="PF00486">
    <property type="entry name" value="Trans_reg_C"/>
    <property type="match status" value="1"/>
</dbReference>
<dbReference type="Proteomes" id="UP000002377">
    <property type="component" value="Chromosome"/>
</dbReference>
<dbReference type="InterPro" id="IPR011006">
    <property type="entry name" value="CheY-like_superfamily"/>
</dbReference>
<dbReference type="GO" id="GO:0000976">
    <property type="term" value="F:transcription cis-regulatory region binding"/>
    <property type="evidence" value="ECO:0007669"/>
    <property type="project" value="TreeGrafter"/>
</dbReference>
<accession>D5XC67</accession>
<dbReference type="Pfam" id="PF00072">
    <property type="entry name" value="Response_reg"/>
    <property type="match status" value="1"/>
</dbReference>
<dbReference type="PANTHER" id="PTHR48111:SF22">
    <property type="entry name" value="REGULATOR OF RPOS"/>
    <property type="match status" value="1"/>
</dbReference>
<keyword evidence="3" id="KW-0902">Two-component regulatory system</keyword>
<dbReference type="HOGENOM" id="CLU_000445_30_1_9"/>
<evidence type="ECO:0000256" key="7">
    <source>
        <dbReference type="ARBA" id="ARBA00024867"/>
    </source>
</evidence>
<evidence type="ECO:0000256" key="6">
    <source>
        <dbReference type="ARBA" id="ARBA00023163"/>
    </source>
</evidence>
<dbReference type="SUPFAM" id="SSF46894">
    <property type="entry name" value="C-terminal effector domain of the bipartite response regulators"/>
    <property type="match status" value="1"/>
</dbReference>
<protein>
    <recommendedName>
        <fullName evidence="1">Stage 0 sporulation protein A homolog</fullName>
    </recommendedName>
</protein>
<dbReference type="InterPro" id="IPR001867">
    <property type="entry name" value="OmpR/PhoB-type_DNA-bd"/>
</dbReference>
<evidence type="ECO:0000313" key="12">
    <source>
        <dbReference type="EMBL" id="ADG83519.1"/>
    </source>
</evidence>
<dbReference type="InterPro" id="IPR016032">
    <property type="entry name" value="Sig_transdc_resp-reg_C-effctor"/>
</dbReference>
<organism evidence="12 13">
    <name type="scientific">Thermincola potens (strain JR)</name>
    <dbReference type="NCBI Taxonomy" id="635013"/>
    <lineage>
        <taxon>Bacteria</taxon>
        <taxon>Bacillati</taxon>
        <taxon>Bacillota</taxon>
        <taxon>Clostridia</taxon>
        <taxon>Eubacteriales</taxon>
        <taxon>Thermincolaceae</taxon>
        <taxon>Thermincola</taxon>
    </lineage>
</organism>
<evidence type="ECO:0000256" key="9">
    <source>
        <dbReference type="PROSITE-ProRule" id="PRU01091"/>
    </source>
</evidence>
<dbReference type="Gene3D" id="3.40.50.2300">
    <property type="match status" value="1"/>
</dbReference>
<dbReference type="SUPFAM" id="SSF52172">
    <property type="entry name" value="CheY-like"/>
    <property type="match status" value="1"/>
</dbReference>
<reference evidence="12 13" key="1">
    <citation type="submission" date="2010-05" db="EMBL/GenBank/DDBJ databases">
        <title>Complete sequence of Thermincola sp. JR.</title>
        <authorList>
            <consortium name="US DOE Joint Genome Institute"/>
            <person name="Lucas S."/>
            <person name="Copeland A."/>
            <person name="Lapidus A."/>
            <person name="Cheng J.-F."/>
            <person name="Bruce D."/>
            <person name="Goodwin L."/>
            <person name="Pitluck S."/>
            <person name="Chertkov O."/>
            <person name="Detter J.C."/>
            <person name="Han C."/>
            <person name="Tapia R."/>
            <person name="Land M."/>
            <person name="Hauser L."/>
            <person name="Kyrpides N."/>
            <person name="Mikhailova N."/>
            <person name="Hazen T.C."/>
            <person name="Woyke T."/>
        </authorList>
    </citation>
    <scope>NUCLEOTIDE SEQUENCE [LARGE SCALE GENOMIC DNA]</scope>
    <source>
        <strain evidence="12 13">JR</strain>
    </source>
</reference>
<keyword evidence="2 8" id="KW-0597">Phosphoprotein</keyword>
<feature type="modified residue" description="4-aspartylphosphate" evidence="8">
    <location>
        <position position="54"/>
    </location>
</feature>